<sequence length="43" mass="5244">MSQKCKVLLIDTDDQVATKSYYYNELETQNFNISNKYRKCYKR</sequence>
<gene>
    <name evidence="1" type="ORF">BSPA14S_I0037</name>
</gene>
<dbReference type="Proteomes" id="UP000003481">
    <property type="component" value="Plasmid A14S_lp28-4"/>
</dbReference>
<reference evidence="1 2" key="1">
    <citation type="journal article" date="2012" name="J. Bacteriol.">
        <title>Whole-Genome Sequences of Borrelia bissettii, Borrelia valaisiana, and Borrelia spielmanii.</title>
        <authorList>
            <person name="Schutzer S.E."/>
            <person name="Fraser-Liggett C.M."/>
            <person name="Qiu W.G."/>
            <person name="Kraiczy P."/>
            <person name="Mongodin E.F."/>
            <person name="Dunn J.J."/>
            <person name="Luft B.J."/>
            <person name="Casjens S.R."/>
        </authorList>
    </citation>
    <scope>NUCLEOTIDE SEQUENCE [LARGE SCALE GENOMIC DNA]</scope>
    <source>
        <strain evidence="1 2">A14S</strain>
        <plasmid evidence="1">A14S_lp28-4</plasmid>
    </source>
</reference>
<geneLocation type="plasmid" evidence="1 2">
    <name>A14S_lp28-4</name>
</geneLocation>
<dbReference type="HOGENOM" id="CLU_3230516_0_0_12"/>
<evidence type="ECO:0000313" key="1">
    <source>
        <dbReference type="EMBL" id="ACN53392.1"/>
    </source>
</evidence>
<accession>C0RCB6</accession>
<proteinExistence type="predicted"/>
<keyword evidence="1" id="KW-0614">Plasmid</keyword>
<name>C0RCB6_9SPIR</name>
<dbReference type="AlphaFoldDB" id="C0RCB6"/>
<protein>
    <submittedName>
        <fullName evidence="1">Uncharacterized protein</fullName>
    </submittedName>
</protein>
<evidence type="ECO:0000313" key="2">
    <source>
        <dbReference type="Proteomes" id="UP000003481"/>
    </source>
</evidence>
<dbReference type="EMBL" id="CP001470">
    <property type="protein sequence ID" value="ACN53392.1"/>
    <property type="molecule type" value="Genomic_DNA"/>
</dbReference>
<organism evidence="1 2">
    <name type="scientific">Borreliella spielmanii A14S</name>
    <dbReference type="NCBI Taxonomy" id="498742"/>
    <lineage>
        <taxon>Bacteria</taxon>
        <taxon>Pseudomonadati</taxon>
        <taxon>Spirochaetota</taxon>
        <taxon>Spirochaetia</taxon>
        <taxon>Spirochaetales</taxon>
        <taxon>Borreliaceae</taxon>
        <taxon>Borreliella</taxon>
    </lineage>
</organism>